<evidence type="ECO:0000256" key="10">
    <source>
        <dbReference type="ARBA" id="ARBA00023065"/>
    </source>
</evidence>
<evidence type="ECO:0000256" key="2">
    <source>
        <dbReference type="ARBA" id="ARBA00006036"/>
    </source>
</evidence>
<dbReference type="HAMAP" id="MF_01599">
    <property type="entry name" value="NhaB"/>
    <property type="match status" value="1"/>
</dbReference>
<dbReference type="Proteomes" id="UP000018458">
    <property type="component" value="Unassembled WGS sequence"/>
</dbReference>
<evidence type="ECO:0000256" key="11">
    <source>
        <dbReference type="ARBA" id="ARBA00023136"/>
    </source>
</evidence>
<keyword evidence="3 13" id="KW-0813">Transport</keyword>
<keyword evidence="8 13" id="KW-1133">Transmembrane helix</keyword>
<reference evidence="14 15" key="1">
    <citation type="submission" date="2011-01" db="EMBL/GenBank/DDBJ databases">
        <authorList>
            <person name="Weinstock G."/>
            <person name="Sodergren E."/>
            <person name="Clifton S."/>
            <person name="Fulton L."/>
            <person name="Fulton B."/>
            <person name="Courtney L."/>
            <person name="Fronick C."/>
            <person name="Harrison M."/>
            <person name="Strong C."/>
            <person name="Farmer C."/>
            <person name="Delahaunty K."/>
            <person name="Markovic C."/>
            <person name="Hall O."/>
            <person name="Minx P."/>
            <person name="Tomlinson C."/>
            <person name="Mitreva M."/>
            <person name="Hou S."/>
            <person name="Chen J."/>
            <person name="Wollam A."/>
            <person name="Pepin K.H."/>
            <person name="Johnson M."/>
            <person name="Bhonagiri V."/>
            <person name="Zhang X."/>
            <person name="Suruliraj S."/>
            <person name="Warren W."/>
            <person name="Chinwalla A."/>
            <person name="Mardis E.R."/>
            <person name="Wilson R.K."/>
        </authorList>
    </citation>
    <scope>NUCLEOTIDE SEQUENCE [LARGE SCALE GENOMIC DNA]</scope>
    <source>
        <strain evidence="15">DSM 22608 / JCM 16073 / KCTC 15190 / YIT 12066</strain>
    </source>
</reference>
<keyword evidence="12 13" id="KW-0739">Sodium transport</keyword>
<feature type="transmembrane region" description="Helical" evidence="13">
    <location>
        <begin position="298"/>
        <end position="316"/>
    </location>
</feature>
<feature type="transmembrane region" description="Helical" evidence="13">
    <location>
        <begin position="240"/>
        <end position="262"/>
    </location>
</feature>
<keyword evidence="9 13" id="KW-0915">Sodium</keyword>
<dbReference type="HOGENOM" id="CLU_041110_0_0_6"/>
<evidence type="ECO:0000256" key="4">
    <source>
        <dbReference type="ARBA" id="ARBA00022449"/>
    </source>
</evidence>
<dbReference type="NCBIfam" id="NF007093">
    <property type="entry name" value="PRK09547.1"/>
    <property type="match status" value="1"/>
</dbReference>
<feature type="transmembrane region" description="Helical" evidence="13">
    <location>
        <begin position="97"/>
        <end position="119"/>
    </location>
</feature>
<feature type="transmembrane region" description="Helical" evidence="13">
    <location>
        <begin position="131"/>
        <end position="164"/>
    </location>
</feature>
<keyword evidence="15" id="KW-1185">Reference proteome</keyword>
<keyword evidence="10 13" id="KW-0406">Ion transport</keyword>
<name>E8LJB7_SUCHY</name>
<evidence type="ECO:0000313" key="15">
    <source>
        <dbReference type="Proteomes" id="UP000018458"/>
    </source>
</evidence>
<comment type="function">
    <text evidence="13">Na(+)/H(+) antiporter that extrudes sodium in exchange for external protons.</text>
</comment>
<protein>
    <recommendedName>
        <fullName evidence="13">Na(+)/H(+) antiporter NhaB</fullName>
    </recommendedName>
    <alternativeName>
        <fullName evidence="13">Sodium/proton antiporter NhaB</fullName>
    </alternativeName>
</protein>
<organism evidence="14 15">
    <name type="scientific">Succinatimonas hippei (strain DSM 22608 / JCM 16073 / KCTC 15190 / YIT 12066)</name>
    <dbReference type="NCBI Taxonomy" id="762983"/>
    <lineage>
        <taxon>Bacteria</taxon>
        <taxon>Pseudomonadati</taxon>
        <taxon>Pseudomonadota</taxon>
        <taxon>Gammaproteobacteria</taxon>
        <taxon>Aeromonadales</taxon>
        <taxon>Succinivibrionaceae</taxon>
        <taxon>Succinatimonas</taxon>
    </lineage>
</organism>
<gene>
    <name evidence="13" type="primary">nhaB</name>
    <name evidence="14" type="ORF">HMPREF9444_00755</name>
</gene>
<evidence type="ECO:0000256" key="13">
    <source>
        <dbReference type="HAMAP-Rule" id="MF_01599"/>
    </source>
</evidence>
<dbReference type="AlphaFoldDB" id="E8LJB7"/>
<feature type="transmembrane region" description="Helical" evidence="13">
    <location>
        <begin position="44"/>
        <end position="61"/>
    </location>
</feature>
<comment type="similarity">
    <text evidence="2 13">Belongs to the NhaB Na(+)/H(+) (TC 2.A.34) antiporter family.</text>
</comment>
<keyword evidence="5 13" id="KW-1003">Cell membrane</keyword>
<keyword evidence="4 13" id="KW-0050">Antiport</keyword>
<evidence type="ECO:0000256" key="1">
    <source>
        <dbReference type="ARBA" id="ARBA00004651"/>
    </source>
</evidence>
<evidence type="ECO:0000256" key="9">
    <source>
        <dbReference type="ARBA" id="ARBA00023053"/>
    </source>
</evidence>
<comment type="catalytic activity">
    <reaction evidence="13">
        <text>2 Na(+)(in) + 3 H(+)(out) = 2 Na(+)(out) + 3 H(+)(in)</text>
        <dbReference type="Rhea" id="RHEA:29247"/>
        <dbReference type="ChEBI" id="CHEBI:15378"/>
        <dbReference type="ChEBI" id="CHEBI:29101"/>
    </reaction>
</comment>
<dbReference type="GO" id="GO:0005886">
    <property type="term" value="C:plasma membrane"/>
    <property type="evidence" value="ECO:0007669"/>
    <property type="project" value="UniProtKB-SubCell"/>
</dbReference>
<feature type="transmembrane region" description="Helical" evidence="13">
    <location>
        <begin position="480"/>
        <end position="499"/>
    </location>
</feature>
<proteinExistence type="inferred from homology"/>
<dbReference type="PANTHER" id="PTHR43302">
    <property type="entry name" value="TRANSPORTER ARSB-RELATED"/>
    <property type="match status" value="1"/>
</dbReference>
<feature type="transmembrane region" description="Helical" evidence="13">
    <location>
        <begin position="455"/>
        <end position="473"/>
    </location>
</feature>
<dbReference type="STRING" id="762983.HMPREF9444_00755"/>
<feature type="transmembrane region" description="Helical" evidence="13">
    <location>
        <begin position="322"/>
        <end position="341"/>
    </location>
</feature>
<evidence type="ECO:0000313" key="14">
    <source>
        <dbReference type="EMBL" id="EFY07388.1"/>
    </source>
</evidence>
<dbReference type="Pfam" id="PF06450">
    <property type="entry name" value="NhaB"/>
    <property type="match status" value="1"/>
</dbReference>
<evidence type="ECO:0000256" key="12">
    <source>
        <dbReference type="ARBA" id="ARBA00023201"/>
    </source>
</evidence>
<feature type="transmembrane region" description="Helical" evidence="13">
    <location>
        <begin position="353"/>
        <end position="374"/>
    </location>
</feature>
<keyword evidence="7 13" id="KW-0812">Transmembrane</keyword>
<evidence type="ECO:0000256" key="7">
    <source>
        <dbReference type="ARBA" id="ARBA00022692"/>
    </source>
</evidence>
<dbReference type="GO" id="GO:0015385">
    <property type="term" value="F:sodium:proton antiporter activity"/>
    <property type="evidence" value="ECO:0007669"/>
    <property type="project" value="InterPro"/>
</dbReference>
<evidence type="ECO:0000256" key="6">
    <source>
        <dbReference type="ARBA" id="ARBA00022519"/>
    </source>
</evidence>
<dbReference type="EMBL" id="AEVO01000036">
    <property type="protein sequence ID" value="EFY07388.1"/>
    <property type="molecule type" value="Genomic_DNA"/>
</dbReference>
<dbReference type="RefSeq" id="WP_009142968.1">
    <property type="nucleotide sequence ID" value="NZ_GL830973.1"/>
</dbReference>
<dbReference type="eggNOG" id="COG3067">
    <property type="taxonomic scope" value="Bacteria"/>
</dbReference>
<evidence type="ECO:0000256" key="8">
    <source>
        <dbReference type="ARBA" id="ARBA00022989"/>
    </source>
</evidence>
<sequence>MTNMSVAKAFALNFMGTAPVWYKLFIVACLIINPIVAIFISPMLAGWMLVAEFIFTLAMALKCYPLQPGGLITIEACFYGLCDMAHVKDEIAVNLEVILLLMFMVAGIHFVRDLLLFIFTKLLVKVRSHKLLIFIFCFMGAFLAAFLDALTVVAVVIAICMGMYALYHQTICGDAATSRLSDDRFVPKLYQKDLEEFRAFLRGILMQAACGTAIGGVCTLVGQPQNLLVGGVAGWSFGEFALRAAPVSVPIIIFGFATCYIIERFKVFGFGHEMPESVYKILVEQDKRTMENMTTRDILRLTVQLICCVWLITALATHLAAVGLIGLSIIILATTFCGITTEEELGKAFVESMPFCSLLCVFFTVVTIISQQHLFTPLIEWVLSTPQSAQLPIFYMANGILSSVSDNVFVATIYIEQVHTAMLNGIISGEHFDHLAIAINTGTNLPSVATPNGQAAFLFLLTSAISPLIRLSYVRMMWMALPYTIVLTLVGLLASWFLLPDATQYMIDLGWLTSGDINHAAEIAAAMAGGAK</sequence>
<accession>E8LJB7</accession>
<keyword evidence="11 13" id="KW-0472">Membrane</keyword>
<comment type="subcellular location">
    <subcellularLocation>
        <location evidence="1 13">Cell membrane</location>
        <topology evidence="1 13">Multi-pass membrane protein</topology>
    </subcellularLocation>
</comment>
<feature type="transmembrane region" description="Helical" evidence="13">
    <location>
        <begin position="20"/>
        <end position="39"/>
    </location>
</feature>
<dbReference type="InterPro" id="IPR004671">
    <property type="entry name" value="Na+/H+_antiporter_NhaB"/>
</dbReference>
<evidence type="ECO:0000256" key="3">
    <source>
        <dbReference type="ARBA" id="ARBA00022448"/>
    </source>
</evidence>
<dbReference type="OrthoDB" id="5288732at2"/>
<evidence type="ECO:0000256" key="5">
    <source>
        <dbReference type="ARBA" id="ARBA00022475"/>
    </source>
</evidence>
<keyword evidence="6" id="KW-0997">Cell inner membrane</keyword>
<comment type="caution">
    <text evidence="14">The sequence shown here is derived from an EMBL/GenBank/DDBJ whole genome shotgun (WGS) entry which is preliminary data.</text>
</comment>
<dbReference type="PANTHER" id="PTHR43302:SF1">
    <property type="entry name" value="NA(+)_H(+) ANTIPORTER NHAB"/>
    <property type="match status" value="1"/>
</dbReference>